<dbReference type="Pfam" id="PF13280">
    <property type="entry name" value="WYL"/>
    <property type="match status" value="1"/>
</dbReference>
<feature type="domain" description="WYL" evidence="1">
    <location>
        <begin position="320"/>
        <end position="389"/>
    </location>
</feature>
<reference evidence="2 3" key="1">
    <citation type="submission" date="2019-07" db="EMBL/GenBank/DDBJ databases">
        <title>Rufibacter sp. nov., isolated from lake sediment.</title>
        <authorList>
            <person name="Qu J.-H."/>
        </authorList>
    </citation>
    <scope>NUCLEOTIDE SEQUENCE [LARGE SCALE GENOMIC DNA]</scope>
    <source>
        <strain evidence="2 3">NBS58-1</strain>
    </source>
</reference>
<proteinExistence type="predicted"/>
<dbReference type="EMBL" id="VKKY01000002">
    <property type="protein sequence ID" value="KAA3437670.1"/>
    <property type="molecule type" value="Genomic_DNA"/>
</dbReference>
<dbReference type="InterPro" id="IPR026881">
    <property type="entry name" value="WYL_dom"/>
</dbReference>
<gene>
    <name evidence="2" type="ORF">FOA19_10205</name>
</gene>
<evidence type="ECO:0000313" key="2">
    <source>
        <dbReference type="EMBL" id="KAA3437670.1"/>
    </source>
</evidence>
<organism evidence="2 3">
    <name type="scientific">Rufibacter hautae</name>
    <dbReference type="NCBI Taxonomy" id="2595005"/>
    <lineage>
        <taxon>Bacteria</taxon>
        <taxon>Pseudomonadati</taxon>
        <taxon>Bacteroidota</taxon>
        <taxon>Cytophagia</taxon>
        <taxon>Cytophagales</taxon>
        <taxon>Hymenobacteraceae</taxon>
        <taxon>Rufibacter</taxon>
    </lineage>
</organism>
<sequence length="416" mass="48207">MNKFPFSLGDIVAIKTHPFIEGMENVLIGGDSGLLSPLMVIVEVVKENEGIRDQKTGHQVRSEYKCLCKWFSHKTYSFEEKWLNDEQLKLVQRAKDIVDVEELYYGKEITFSTHALESNKKKISTQFEDIYFSDNSTKHALKNNVTINPLLSYQPPVMQVCCVKQNEIKEPLFDRKKGHEIRKVSKIVVKCLWFNALLNKFSEEFLPVESITIINYTATLAIKLKQIKEAIEENKFLRFSRKGKKSTIVKPKSFIYDGGYYKLRGFDYFLNRFGTFEVNDLLNLETLHSPFVEKAPNFNLLSLETDLTEDLFNNKIFDSILDIINKAKSLDQYVRIHYKNRQDKFSTRTLKANNLYTSSNRKLIFIDAFCQSKEEERTFRVDRIQQAEILNLKISEVGTPDDLQTGSSSQPVPSPL</sequence>
<dbReference type="PROSITE" id="PS52050">
    <property type="entry name" value="WYL"/>
    <property type="match status" value="1"/>
</dbReference>
<accession>A0A5B6TEK6</accession>
<keyword evidence="3" id="KW-1185">Reference proteome</keyword>
<dbReference type="RefSeq" id="WP_149090733.1">
    <property type="nucleotide sequence ID" value="NZ_VKKY01000002.1"/>
</dbReference>
<dbReference type="OrthoDB" id="918051at2"/>
<comment type="caution">
    <text evidence="2">The sequence shown here is derived from an EMBL/GenBank/DDBJ whole genome shotgun (WGS) entry which is preliminary data.</text>
</comment>
<protein>
    <submittedName>
        <fullName evidence="2">WYL domain-containing protein</fullName>
    </submittedName>
</protein>
<evidence type="ECO:0000259" key="1">
    <source>
        <dbReference type="Pfam" id="PF13280"/>
    </source>
</evidence>
<evidence type="ECO:0000313" key="3">
    <source>
        <dbReference type="Proteomes" id="UP000324133"/>
    </source>
</evidence>
<name>A0A5B6TEK6_9BACT</name>
<dbReference type="Proteomes" id="UP000324133">
    <property type="component" value="Unassembled WGS sequence"/>
</dbReference>
<dbReference type="AlphaFoldDB" id="A0A5B6TEK6"/>